<evidence type="ECO:0000313" key="2">
    <source>
        <dbReference type="Proteomes" id="UP000547209"/>
    </source>
</evidence>
<accession>A0A7X0RS10</accession>
<name>A0A7X0RS10_9BACL</name>
<dbReference type="EMBL" id="JACJVP010000029">
    <property type="protein sequence ID" value="MBB6672627.1"/>
    <property type="molecule type" value="Genomic_DNA"/>
</dbReference>
<dbReference type="AlphaFoldDB" id="A0A7X0RS10"/>
<proteinExistence type="predicted"/>
<comment type="caution">
    <text evidence="1">The sequence shown here is derived from an EMBL/GenBank/DDBJ whole genome shotgun (WGS) entry which is preliminary data.</text>
</comment>
<organism evidence="1 2">
    <name type="scientific">Cohnella nanjingensis</name>
    <dbReference type="NCBI Taxonomy" id="1387779"/>
    <lineage>
        <taxon>Bacteria</taxon>
        <taxon>Bacillati</taxon>
        <taxon>Bacillota</taxon>
        <taxon>Bacilli</taxon>
        <taxon>Bacillales</taxon>
        <taxon>Paenibacillaceae</taxon>
        <taxon>Cohnella</taxon>
    </lineage>
</organism>
<reference evidence="1 2" key="1">
    <citation type="submission" date="2020-08" db="EMBL/GenBank/DDBJ databases">
        <title>Cohnella phylogeny.</title>
        <authorList>
            <person name="Dunlap C."/>
        </authorList>
    </citation>
    <scope>NUCLEOTIDE SEQUENCE [LARGE SCALE GENOMIC DNA]</scope>
    <source>
        <strain evidence="1 2">DSM 28246</strain>
    </source>
</reference>
<dbReference type="Proteomes" id="UP000547209">
    <property type="component" value="Unassembled WGS sequence"/>
</dbReference>
<protein>
    <submittedName>
        <fullName evidence="1">Uncharacterized protein</fullName>
    </submittedName>
</protein>
<keyword evidence="2" id="KW-1185">Reference proteome</keyword>
<sequence length="473" mass="52322">MALWQSWPRNADKRSANNFTKGIDTGESPFFIDDNSLVDGYGWDMDDYPALKVRKGRTEIGTSVNGRTMLLTNFNTTHLVRKVGLILQFNAGSTWVDIATTSIATDTDATNFDIRGPALILTDGNNTPSYWNGVTMTNLSQMPKGKYVTADNLRVYTAGVDGSSDTLYYCAFQDATNWTATNNAGAVQYYTANGGGITALRAFGVGVWVFKKDSFAILYHTGDSRLAYRLQPQSDNIGCVSFKTLVEVGPFLFWLGMDDVYIGGGDAAKQIGQPIRRYLNNINRNAIATSFAFGTNRRYYLCIPTGSNTYPDTCLVYDYVFKQWYPYSNTLNGLCYGASLNGVNYAGDSSGRTFKMNDGDTDNGAPIPWRVQSRPFDDGVKEAHKELWEMHLQGYFPSGTTLGVDIAPDDIGTTWYPISYDPTAVSAATQNKNLIVPLDTVPLCNFYSYRISGTGPATIQEVQRYARIQPVQY</sequence>
<evidence type="ECO:0000313" key="1">
    <source>
        <dbReference type="EMBL" id="MBB6672627.1"/>
    </source>
</evidence>
<gene>
    <name evidence="1" type="ORF">H7C19_18255</name>
</gene>
<dbReference type="RefSeq" id="WP_185144131.1">
    <property type="nucleotide sequence ID" value="NZ_JACJVP010000029.1"/>
</dbReference>